<protein>
    <submittedName>
        <fullName evidence="1">Uncharacterized protein</fullName>
    </submittedName>
</protein>
<gene>
    <name evidence="1" type="ORF">ABWT76_002699</name>
</gene>
<sequence>MVDLFRSSQKTASSTDGGLARWLRNAIAIANISNPLPMLDAEYIRRFLHTNENIRDPDILAIEGDREHI</sequence>
<proteinExistence type="predicted"/>
<dbReference type="AlphaFoldDB" id="A0AAU8JLQ8"/>
<reference evidence="1" key="1">
    <citation type="submission" date="2024-07" db="EMBL/GenBank/DDBJ databases">
        <authorList>
            <person name="Kim Y.J."/>
            <person name="Jeong J.Y."/>
        </authorList>
    </citation>
    <scope>NUCLEOTIDE SEQUENCE</scope>
    <source>
        <strain evidence="1">GIHE-MW2</strain>
    </source>
</reference>
<evidence type="ECO:0000313" key="1">
    <source>
        <dbReference type="EMBL" id="XCM39749.1"/>
    </source>
</evidence>
<dbReference type="EMBL" id="CP159837">
    <property type="protein sequence ID" value="XCM39749.1"/>
    <property type="molecule type" value="Genomic_DNA"/>
</dbReference>
<organism evidence="1">
    <name type="scientific">Planktothricoides raciborskii GIHE-MW2</name>
    <dbReference type="NCBI Taxonomy" id="2792601"/>
    <lineage>
        <taxon>Bacteria</taxon>
        <taxon>Bacillati</taxon>
        <taxon>Cyanobacteriota</taxon>
        <taxon>Cyanophyceae</taxon>
        <taxon>Oscillatoriophycideae</taxon>
        <taxon>Oscillatoriales</taxon>
        <taxon>Oscillatoriaceae</taxon>
        <taxon>Planktothricoides</taxon>
    </lineage>
</organism>
<accession>A0AAU8JLQ8</accession>
<dbReference type="RefSeq" id="WP_156332015.1">
    <property type="nucleotide sequence ID" value="NZ_CP159837.1"/>
</dbReference>
<name>A0AAU8JLQ8_9CYAN</name>